<evidence type="ECO:0000256" key="18">
    <source>
        <dbReference type="ARBA" id="ARBA00044282"/>
    </source>
</evidence>
<reference evidence="24" key="1">
    <citation type="submission" date="2025-08" db="UniProtKB">
        <authorList>
            <consortium name="RefSeq"/>
        </authorList>
    </citation>
    <scope>IDENTIFICATION</scope>
    <source>
        <tissue evidence="24">Gonad</tissue>
    </source>
</reference>
<dbReference type="GeneID" id="109475258"/>
<evidence type="ECO:0000256" key="15">
    <source>
        <dbReference type="ARBA" id="ARBA00044116"/>
    </source>
</evidence>
<evidence type="ECO:0000256" key="9">
    <source>
        <dbReference type="ARBA" id="ARBA00023004"/>
    </source>
</evidence>
<evidence type="ECO:0000256" key="17">
    <source>
        <dbReference type="ARBA" id="ARBA00044265"/>
    </source>
</evidence>
<dbReference type="GO" id="GO:0020037">
    <property type="term" value="F:heme binding"/>
    <property type="evidence" value="ECO:0007669"/>
    <property type="project" value="InterPro"/>
</dbReference>
<dbReference type="FunFam" id="1.10.630.10:FF:000049">
    <property type="entry name" value="steroid 21-hydroxylase isoform X1"/>
    <property type="match status" value="1"/>
</dbReference>
<keyword evidence="22" id="KW-0812">Transmembrane</keyword>
<evidence type="ECO:0000256" key="16">
    <source>
        <dbReference type="ARBA" id="ARBA00044217"/>
    </source>
</evidence>
<evidence type="ECO:0000256" key="6">
    <source>
        <dbReference type="ARBA" id="ARBA00022824"/>
    </source>
</evidence>
<keyword evidence="13" id="KW-0755">Steroidogenesis</keyword>
<evidence type="ECO:0000256" key="21">
    <source>
        <dbReference type="PIRSR" id="PIRSR602401-1"/>
    </source>
</evidence>
<dbReference type="AlphaFoldDB" id="A0A6P4ZK09"/>
<dbReference type="OrthoDB" id="1470350at2759"/>
<accession>A0A6P4ZK09</accession>
<evidence type="ECO:0000313" key="23">
    <source>
        <dbReference type="Proteomes" id="UP000515135"/>
    </source>
</evidence>
<keyword evidence="5 21" id="KW-0479">Metal-binding</keyword>
<evidence type="ECO:0000313" key="24">
    <source>
        <dbReference type="RefSeq" id="XP_019631417.1"/>
    </source>
</evidence>
<dbReference type="GO" id="GO:0042448">
    <property type="term" value="P:progesterone metabolic process"/>
    <property type="evidence" value="ECO:0007669"/>
    <property type="project" value="TreeGrafter"/>
</dbReference>
<protein>
    <recommendedName>
        <fullName evidence="15">Steroid 21-hydroxylase</fullName>
        <ecNumber evidence="14">1.14.14.16</ecNumber>
    </recommendedName>
    <alternativeName>
        <fullName evidence="19">21-OHase</fullName>
    </alternativeName>
    <alternativeName>
        <fullName evidence="16">Cytochrome P-450c21</fullName>
    </alternativeName>
    <alternativeName>
        <fullName evidence="20">Cytochrome P450 21</fullName>
    </alternativeName>
    <alternativeName>
        <fullName evidence="18">Cytochrome P450 XXI</fullName>
    </alternativeName>
    <alternativeName>
        <fullName evidence="17">Cytochrome P450-C21</fullName>
    </alternativeName>
</protein>
<evidence type="ECO:0000256" key="8">
    <source>
        <dbReference type="ARBA" id="ARBA00023002"/>
    </source>
</evidence>
<evidence type="ECO:0000256" key="5">
    <source>
        <dbReference type="ARBA" id="ARBA00022723"/>
    </source>
</evidence>
<organism evidence="23 24">
    <name type="scientific">Branchiostoma belcheri</name>
    <name type="common">Amphioxus</name>
    <dbReference type="NCBI Taxonomy" id="7741"/>
    <lineage>
        <taxon>Eukaryota</taxon>
        <taxon>Metazoa</taxon>
        <taxon>Chordata</taxon>
        <taxon>Cephalochordata</taxon>
        <taxon>Leptocardii</taxon>
        <taxon>Amphioxiformes</taxon>
        <taxon>Branchiostomatidae</taxon>
        <taxon>Branchiostoma</taxon>
    </lineage>
</organism>
<dbReference type="PRINTS" id="PR00463">
    <property type="entry name" value="EP450I"/>
</dbReference>
<evidence type="ECO:0000256" key="22">
    <source>
        <dbReference type="SAM" id="Phobius"/>
    </source>
</evidence>
<evidence type="ECO:0000256" key="12">
    <source>
        <dbReference type="ARBA" id="ARBA00023136"/>
    </source>
</evidence>
<dbReference type="SUPFAM" id="SSF48264">
    <property type="entry name" value="Cytochrome P450"/>
    <property type="match status" value="1"/>
</dbReference>
<keyword evidence="12 22" id="KW-0472">Membrane</keyword>
<evidence type="ECO:0000256" key="4">
    <source>
        <dbReference type="ARBA" id="ARBA00022617"/>
    </source>
</evidence>
<keyword evidence="8" id="KW-0560">Oxidoreductase</keyword>
<evidence type="ECO:0000256" key="10">
    <source>
        <dbReference type="ARBA" id="ARBA00023033"/>
    </source>
</evidence>
<dbReference type="GO" id="GO:0005506">
    <property type="term" value="F:iron ion binding"/>
    <property type="evidence" value="ECO:0007669"/>
    <property type="project" value="InterPro"/>
</dbReference>
<comment type="similarity">
    <text evidence="3">Belongs to the cytochrome P450 family.</text>
</comment>
<evidence type="ECO:0000256" key="3">
    <source>
        <dbReference type="ARBA" id="ARBA00010617"/>
    </source>
</evidence>
<dbReference type="Proteomes" id="UP000515135">
    <property type="component" value="Unplaced"/>
</dbReference>
<evidence type="ECO:0000256" key="7">
    <source>
        <dbReference type="ARBA" id="ARBA00022848"/>
    </source>
</evidence>
<evidence type="ECO:0000256" key="19">
    <source>
        <dbReference type="ARBA" id="ARBA00044304"/>
    </source>
</evidence>
<feature type="transmembrane region" description="Helical" evidence="22">
    <location>
        <begin position="6"/>
        <end position="31"/>
    </location>
</feature>
<evidence type="ECO:0000256" key="20">
    <source>
        <dbReference type="ARBA" id="ARBA00044342"/>
    </source>
</evidence>
<dbReference type="GO" id="GO:0005789">
    <property type="term" value="C:endoplasmic reticulum membrane"/>
    <property type="evidence" value="ECO:0007669"/>
    <property type="project" value="UniProtKB-SubCell"/>
</dbReference>
<dbReference type="Gene3D" id="1.10.630.10">
    <property type="entry name" value="Cytochrome P450"/>
    <property type="match status" value="1"/>
</dbReference>
<comment type="cofactor">
    <cofactor evidence="21">
        <name>heme</name>
        <dbReference type="ChEBI" id="CHEBI:30413"/>
    </cofactor>
</comment>
<keyword evidence="22" id="KW-1133">Transmembrane helix</keyword>
<keyword evidence="10" id="KW-0503">Monooxygenase</keyword>
<dbReference type="GO" id="GO:0006694">
    <property type="term" value="P:steroid biosynthetic process"/>
    <property type="evidence" value="ECO:0007669"/>
    <property type="project" value="UniProtKB-KW"/>
</dbReference>
<dbReference type="PANTHER" id="PTHR24289:SF1">
    <property type="entry name" value="STEROID 17-ALPHA-HYDROXYLASE_17,20 LYASE"/>
    <property type="match status" value="1"/>
</dbReference>
<evidence type="ECO:0000256" key="13">
    <source>
        <dbReference type="ARBA" id="ARBA00023250"/>
    </source>
</evidence>
<feature type="binding site" description="axial binding residue" evidence="21">
    <location>
        <position position="456"/>
    </location>
    <ligand>
        <name>heme</name>
        <dbReference type="ChEBI" id="CHEBI:30413"/>
    </ligand>
    <ligandPart>
        <name>Fe</name>
        <dbReference type="ChEBI" id="CHEBI:18248"/>
    </ligandPart>
</feature>
<keyword evidence="11" id="KW-0446">Lipid-binding</keyword>
<dbReference type="GO" id="GO:0008289">
    <property type="term" value="F:lipid binding"/>
    <property type="evidence" value="ECO:0007669"/>
    <property type="project" value="UniProtKB-KW"/>
</dbReference>
<dbReference type="GO" id="GO:0004509">
    <property type="term" value="F:steroid 21-monooxygenase activity"/>
    <property type="evidence" value="ECO:0007669"/>
    <property type="project" value="UniProtKB-EC"/>
</dbReference>
<evidence type="ECO:0000256" key="11">
    <source>
        <dbReference type="ARBA" id="ARBA00023121"/>
    </source>
</evidence>
<dbReference type="InterPro" id="IPR001128">
    <property type="entry name" value="Cyt_P450"/>
</dbReference>
<keyword evidence="23" id="KW-1185">Reference proteome</keyword>
<name>A0A6P4ZK09_BRABE</name>
<dbReference type="PRINTS" id="PR00385">
    <property type="entry name" value="P450"/>
</dbReference>
<gene>
    <name evidence="24" type="primary">LOC109475258</name>
</gene>
<keyword evidence="6" id="KW-0256">Endoplasmic reticulum</keyword>
<proteinExistence type="inferred from homology"/>
<keyword evidence="9 21" id="KW-0408">Iron</keyword>
<dbReference type="RefSeq" id="XP_019631417.1">
    <property type="nucleotide sequence ID" value="XM_019775858.1"/>
</dbReference>
<evidence type="ECO:0000256" key="14">
    <source>
        <dbReference type="ARBA" id="ARBA00044040"/>
    </source>
</evidence>
<keyword evidence="7" id="KW-0492">Microsome</keyword>
<sequence length="514" mass="57713">MSVLQLYMSYPVCVPDVVWLVALLVLVYGLLYGGERRRGLVLPPGPTPLPILGNLLHMAGADPHIRMTEMARKFGDVYQVWLGMEKVVVISDIDLAKEALVKSGDDFAGRAPLPTTDLLSNSGMGIAFADYGRGWRIHKKLTHNALKMFGNGMQQLESRISQEADWLCSHLGASAGQPLDPYTGLNVVIGNIISSLCLGKRYEPDDPEFRTIVHYNEGLVDTVGKDGLIDVFPLLAKLPNATVRKMKECLELRNKVLSKNIEEHRATYQAGKLRDLIDTLLKAQAEAVMVGGHRALRHLSDEHILITVNDVFGGGMETATTTMRWILLFLVHYPEVQDRIQREMQRALCANDPVRLCDRERLPYLEATIREVLRMRPVAPLAIPHKTIRDTSVGDYDVPQGTRVMFNLWAIHHDERHWTDPATFNPDRFLDGKTGQLTEICRGGSFLPFLAGCRGCLGESMAKAELFLFTARILRDFRLELPHGVSPPSLQGRYGVVMAPDRYRICFRPREEQI</sequence>
<dbReference type="PANTHER" id="PTHR24289">
    <property type="entry name" value="STEROID 17-ALPHA-HYDROXYLASE/17,20 LYASE"/>
    <property type="match status" value="1"/>
</dbReference>
<dbReference type="KEGG" id="bbel:109475258"/>
<evidence type="ECO:0000256" key="2">
    <source>
        <dbReference type="ARBA" id="ARBA00004586"/>
    </source>
</evidence>
<dbReference type="GO" id="GO:0042446">
    <property type="term" value="P:hormone biosynthetic process"/>
    <property type="evidence" value="ECO:0007669"/>
    <property type="project" value="TreeGrafter"/>
</dbReference>
<evidence type="ECO:0000256" key="1">
    <source>
        <dbReference type="ARBA" id="ARBA00004174"/>
    </source>
</evidence>
<dbReference type="Pfam" id="PF00067">
    <property type="entry name" value="p450"/>
    <property type="match status" value="1"/>
</dbReference>
<comment type="subcellular location">
    <subcellularLocation>
        <location evidence="2">Endoplasmic reticulum membrane</location>
    </subcellularLocation>
    <subcellularLocation>
        <location evidence="1">Microsome membrane</location>
        <topology evidence="1">Peripheral membrane protein</topology>
    </subcellularLocation>
</comment>
<dbReference type="InterPro" id="IPR002401">
    <property type="entry name" value="Cyt_P450_E_grp-I"/>
</dbReference>
<dbReference type="EC" id="1.14.14.16" evidence="14"/>
<keyword evidence="4 21" id="KW-0349">Heme</keyword>
<dbReference type="InterPro" id="IPR036396">
    <property type="entry name" value="Cyt_P450_sf"/>
</dbReference>
<dbReference type="GO" id="GO:0004508">
    <property type="term" value="F:steroid 17-alpha-monooxygenase activity"/>
    <property type="evidence" value="ECO:0007669"/>
    <property type="project" value="TreeGrafter"/>
</dbReference>